<accession>A0A8J6B7X7</accession>
<dbReference type="OrthoDB" id="5568754at2759"/>
<feature type="transmembrane region" description="Helical" evidence="1">
    <location>
        <begin position="75"/>
        <end position="100"/>
    </location>
</feature>
<dbReference type="InterPro" id="IPR023298">
    <property type="entry name" value="ATPase_P-typ_TM_dom_sf"/>
</dbReference>
<comment type="caution">
    <text evidence="2">The sequence shown here is derived from an EMBL/GenBank/DDBJ whole genome shotgun (WGS) entry which is preliminary data.</text>
</comment>
<dbReference type="PANTHER" id="PTHR13219:SF6">
    <property type="entry name" value="TRANSMEMBRANE PROTEIN 94"/>
    <property type="match status" value="1"/>
</dbReference>
<feature type="transmembrane region" description="Helical" evidence="1">
    <location>
        <begin position="291"/>
        <end position="317"/>
    </location>
</feature>
<name>A0A8J6B7X7_9EUKA</name>
<dbReference type="GO" id="GO:0000166">
    <property type="term" value="F:nucleotide binding"/>
    <property type="evidence" value="ECO:0007669"/>
    <property type="project" value="InterPro"/>
</dbReference>
<feature type="transmembrane region" description="Helical" evidence="1">
    <location>
        <begin position="944"/>
        <end position="968"/>
    </location>
</feature>
<sequence>MNRASSNLDLADITLAVDVPSHGKFLLETGSETNTGGPFEETIAMRMNEGLTDAAAKKSLVAALKDAARAHRNRVLLRLPLCLIPTPWLLLVLSATFLSFASDTPTNTSVVLLLLWLASSTHVVYRRVAPVVQIRRHVRAVMRQVDTSADPAPAASNEHVQVHRSGRWRRVSPATIVEGDLVEVIEGTVAPADIDFGSFSVRSGSFIWSPDSRPNAWPEGGYRPVSMPKTLMGVCQQTPASRILSSILDRSTVRLQGPLPAPILASYTFLVVAAVVVYSIVYALTGNCSPLGVVGFLCVAVAPLWAPVGLPLLGMLAEMRLLLSYLKMSAGEVPLWKLVVINMGICKPAYSNTQHRLNYLHHVCSPCRVLGNLRRLVLLHEKPYISSAIVPTKVHVPKGDSFSSLAVNEAAEAIADETPAGLSARAVGLGCAIFKPVHTPRYETFLAMLPDFAADLGFDPGVTADYIPLGAVIADPPAATEGWRCRLAAPLLRVSVFREQLHGKLVVIAVGTPNAVLEACTSVWTADGVQPLTQTLRENAVDIYHSTSFAGAAPCLAVATTVVPATDIPAVQTLPPVTRYDPTRHRHLVRCVSELTLLGLVGGAAVADSSISSSLESLSDVGVRVVWASAHNSRRSRALARAVGLWSEWNSCLSLKAGGEGEPLPVSDLNARLPRGLPAIRQHLVDGIDDTPLQVNVYSNSCPEDIGGLIDLFHDYGDTLITAHSLDCPTTALCVAKGDLSVCLPPSRSLSDAIVSSAAVLSVPTTVSISDLSVQARSLLAGLDYATKYVLATIAQTLLVILIASFFASTPPFSAIATSAAAQCIIAPSILFSTSRSSVVRAIPVPTSGAEKRVHLSSWAIACVCIVGIPAVVSAFVFLASNNAYTLVATSLLWNATAAIGFRNRSGGFDGWGKMLLFGFVLFALYLGLAASIVGGFILLGASWVRIVVSAVAFLCNIGAHLLAVTVWRVGIQQAAKRAWLRESMAMLEFETRLGKWSPN</sequence>
<protein>
    <submittedName>
        <fullName evidence="2">ATPase-IIA1 Ca</fullName>
    </submittedName>
</protein>
<feature type="transmembrane region" description="Helical" evidence="1">
    <location>
        <begin position="884"/>
        <end position="903"/>
    </location>
</feature>
<dbReference type="PANTHER" id="PTHR13219">
    <property type="entry name" value="TRANSMEMBRANE PROTEIN 94"/>
    <property type="match status" value="1"/>
</dbReference>
<organism evidence="2 3">
    <name type="scientific">Carpediemonas membranifera</name>
    <dbReference type="NCBI Taxonomy" id="201153"/>
    <lineage>
        <taxon>Eukaryota</taxon>
        <taxon>Metamonada</taxon>
        <taxon>Carpediemonas-like organisms</taxon>
        <taxon>Carpediemonas</taxon>
    </lineage>
</organism>
<dbReference type="InterPro" id="IPR023214">
    <property type="entry name" value="HAD_sf"/>
</dbReference>
<dbReference type="AlphaFoldDB" id="A0A8J6B7X7"/>
<feature type="transmembrane region" description="Helical" evidence="1">
    <location>
        <begin position="264"/>
        <end position="285"/>
    </location>
</feature>
<dbReference type="InterPro" id="IPR023299">
    <property type="entry name" value="ATPase_P-typ_cyto_dom_N"/>
</dbReference>
<gene>
    <name evidence="2" type="ORF">J8273_0603</name>
</gene>
<evidence type="ECO:0000313" key="2">
    <source>
        <dbReference type="EMBL" id="KAG9397473.1"/>
    </source>
</evidence>
<dbReference type="SUPFAM" id="SSF81665">
    <property type="entry name" value="Calcium ATPase, transmembrane domain M"/>
    <property type="match status" value="1"/>
</dbReference>
<dbReference type="Gene3D" id="3.40.50.1000">
    <property type="entry name" value="HAD superfamily/HAD-like"/>
    <property type="match status" value="1"/>
</dbReference>
<feature type="transmembrane region" description="Helical" evidence="1">
    <location>
        <begin position="813"/>
        <end position="833"/>
    </location>
</feature>
<keyword evidence="1" id="KW-0472">Membrane</keyword>
<feature type="transmembrane region" description="Helical" evidence="1">
    <location>
        <begin position="915"/>
        <end position="938"/>
    </location>
</feature>
<feature type="transmembrane region" description="Helical" evidence="1">
    <location>
        <begin position="106"/>
        <end position="125"/>
    </location>
</feature>
<dbReference type="Gene3D" id="3.40.1110.10">
    <property type="entry name" value="Calcium-transporting ATPase, cytoplasmic domain N"/>
    <property type="match status" value="1"/>
</dbReference>
<reference evidence="2" key="1">
    <citation type="submission" date="2021-05" db="EMBL/GenBank/DDBJ databases">
        <title>A free-living protist that lacks canonical eukaryotic 1 DNA replication and segregation systems.</title>
        <authorList>
            <person name="Salas-Leiva D.E."/>
            <person name="Tromer E.C."/>
            <person name="Curtis B.A."/>
            <person name="Jerlstrom-Hultqvist J."/>
            <person name="Kolisko M."/>
            <person name="Yi Z."/>
            <person name="Salas-Leiva J.S."/>
            <person name="Gallot-Lavallee L."/>
            <person name="Kops G.J.P.L."/>
            <person name="Archibald J.M."/>
            <person name="Simpson A.G.B."/>
            <person name="Roger A.J."/>
        </authorList>
    </citation>
    <scope>NUCLEOTIDE SEQUENCE</scope>
    <source>
        <strain evidence="2">BICM</strain>
    </source>
</reference>
<evidence type="ECO:0000313" key="3">
    <source>
        <dbReference type="Proteomes" id="UP000717585"/>
    </source>
</evidence>
<feature type="transmembrane region" description="Helical" evidence="1">
    <location>
        <begin position="789"/>
        <end position="807"/>
    </location>
</feature>
<dbReference type="EMBL" id="JAHDYR010000001">
    <property type="protein sequence ID" value="KAG9397473.1"/>
    <property type="molecule type" value="Genomic_DNA"/>
</dbReference>
<feature type="transmembrane region" description="Helical" evidence="1">
    <location>
        <begin position="854"/>
        <end position="878"/>
    </location>
</feature>
<dbReference type="SUPFAM" id="SSF81660">
    <property type="entry name" value="Metal cation-transporting ATPase, ATP-binding domain N"/>
    <property type="match status" value="1"/>
</dbReference>
<keyword evidence="1" id="KW-0812">Transmembrane</keyword>
<evidence type="ECO:0000256" key="1">
    <source>
        <dbReference type="SAM" id="Phobius"/>
    </source>
</evidence>
<dbReference type="InterPro" id="IPR039720">
    <property type="entry name" value="TMEM94"/>
</dbReference>
<dbReference type="Proteomes" id="UP000717585">
    <property type="component" value="Unassembled WGS sequence"/>
</dbReference>
<proteinExistence type="predicted"/>
<keyword evidence="1" id="KW-1133">Transmembrane helix</keyword>
<keyword evidence="3" id="KW-1185">Reference proteome</keyword>